<dbReference type="Proteomes" id="UP001500618">
    <property type="component" value="Unassembled WGS sequence"/>
</dbReference>
<comment type="caution">
    <text evidence="2">The sequence shown here is derived from an EMBL/GenBank/DDBJ whole genome shotgun (WGS) entry which is preliminary data.</text>
</comment>
<feature type="compositionally biased region" description="Low complexity" evidence="1">
    <location>
        <begin position="14"/>
        <end position="32"/>
    </location>
</feature>
<evidence type="ECO:0000313" key="2">
    <source>
        <dbReference type="EMBL" id="GAA1686911.1"/>
    </source>
</evidence>
<accession>A0ABP4TEV9</accession>
<sequence>MTTAANATSRPVRAGSINAANAANTTAGGSTTTSALTLHQAIARRCTRCRGGRNCTSTITVSLREYG</sequence>
<feature type="region of interest" description="Disordered" evidence="1">
    <location>
        <begin position="1"/>
        <end position="32"/>
    </location>
</feature>
<proteinExistence type="predicted"/>
<dbReference type="EMBL" id="BAAANY010000014">
    <property type="protein sequence ID" value="GAA1686911.1"/>
    <property type="molecule type" value="Genomic_DNA"/>
</dbReference>
<evidence type="ECO:0000256" key="1">
    <source>
        <dbReference type="SAM" id="MobiDB-lite"/>
    </source>
</evidence>
<gene>
    <name evidence="2" type="ORF">GCM10009765_40540</name>
</gene>
<evidence type="ECO:0000313" key="3">
    <source>
        <dbReference type="Proteomes" id="UP001500618"/>
    </source>
</evidence>
<name>A0ABP4TEV9_9ACTN</name>
<reference evidence="3" key="1">
    <citation type="journal article" date="2019" name="Int. J. Syst. Evol. Microbiol.">
        <title>The Global Catalogue of Microorganisms (GCM) 10K type strain sequencing project: providing services to taxonomists for standard genome sequencing and annotation.</title>
        <authorList>
            <consortium name="The Broad Institute Genomics Platform"/>
            <consortium name="The Broad Institute Genome Sequencing Center for Infectious Disease"/>
            <person name="Wu L."/>
            <person name="Ma J."/>
        </authorList>
    </citation>
    <scope>NUCLEOTIDE SEQUENCE [LARGE SCALE GENOMIC DNA]</scope>
    <source>
        <strain evidence="3">JCM 14718</strain>
    </source>
</reference>
<organism evidence="2 3">
    <name type="scientific">Fodinicola feengrottensis</name>
    <dbReference type="NCBI Taxonomy" id="435914"/>
    <lineage>
        <taxon>Bacteria</taxon>
        <taxon>Bacillati</taxon>
        <taxon>Actinomycetota</taxon>
        <taxon>Actinomycetes</taxon>
        <taxon>Mycobacteriales</taxon>
        <taxon>Fodinicola</taxon>
    </lineage>
</organism>
<protein>
    <submittedName>
        <fullName evidence="2">Uncharacterized protein</fullName>
    </submittedName>
</protein>
<keyword evidence="3" id="KW-1185">Reference proteome</keyword>